<accession>A0A9D4W401</accession>
<keyword evidence="2" id="KW-1185">Reference proteome</keyword>
<dbReference type="Proteomes" id="UP001058974">
    <property type="component" value="Chromosome 6"/>
</dbReference>
<dbReference type="Gramene" id="Psat06G0126500-T1">
    <property type="protein sequence ID" value="KAI5394548.1"/>
    <property type="gene ID" value="KIW84_061265"/>
</dbReference>
<organism evidence="1 2">
    <name type="scientific">Pisum sativum</name>
    <name type="common">Garden pea</name>
    <name type="synonym">Lathyrus oleraceus</name>
    <dbReference type="NCBI Taxonomy" id="3888"/>
    <lineage>
        <taxon>Eukaryota</taxon>
        <taxon>Viridiplantae</taxon>
        <taxon>Streptophyta</taxon>
        <taxon>Embryophyta</taxon>
        <taxon>Tracheophyta</taxon>
        <taxon>Spermatophyta</taxon>
        <taxon>Magnoliopsida</taxon>
        <taxon>eudicotyledons</taxon>
        <taxon>Gunneridae</taxon>
        <taxon>Pentapetalae</taxon>
        <taxon>rosids</taxon>
        <taxon>fabids</taxon>
        <taxon>Fabales</taxon>
        <taxon>Fabaceae</taxon>
        <taxon>Papilionoideae</taxon>
        <taxon>50 kb inversion clade</taxon>
        <taxon>NPAAA clade</taxon>
        <taxon>Hologalegina</taxon>
        <taxon>IRL clade</taxon>
        <taxon>Fabeae</taxon>
        <taxon>Lathyrus</taxon>
    </lineage>
</organism>
<evidence type="ECO:0000313" key="2">
    <source>
        <dbReference type="Proteomes" id="UP001058974"/>
    </source>
</evidence>
<reference evidence="1 2" key="1">
    <citation type="journal article" date="2022" name="Nat. Genet.">
        <title>Improved pea reference genome and pan-genome highlight genomic features and evolutionary characteristics.</title>
        <authorList>
            <person name="Yang T."/>
            <person name="Liu R."/>
            <person name="Luo Y."/>
            <person name="Hu S."/>
            <person name="Wang D."/>
            <person name="Wang C."/>
            <person name="Pandey M.K."/>
            <person name="Ge S."/>
            <person name="Xu Q."/>
            <person name="Li N."/>
            <person name="Li G."/>
            <person name="Huang Y."/>
            <person name="Saxena R.K."/>
            <person name="Ji Y."/>
            <person name="Li M."/>
            <person name="Yan X."/>
            <person name="He Y."/>
            <person name="Liu Y."/>
            <person name="Wang X."/>
            <person name="Xiang C."/>
            <person name="Varshney R.K."/>
            <person name="Ding H."/>
            <person name="Gao S."/>
            <person name="Zong X."/>
        </authorList>
    </citation>
    <scope>NUCLEOTIDE SEQUENCE [LARGE SCALE GENOMIC DNA]</scope>
    <source>
        <strain evidence="1 2">cv. Zhongwan 6</strain>
    </source>
</reference>
<gene>
    <name evidence="1" type="ORF">KIW84_061265</name>
</gene>
<dbReference type="AlphaFoldDB" id="A0A9D4W401"/>
<dbReference type="EMBL" id="JAMSHJ010000006">
    <property type="protein sequence ID" value="KAI5394548.1"/>
    <property type="molecule type" value="Genomic_DNA"/>
</dbReference>
<sequence length="151" mass="17443">MDMMVENLVHENDHKDLATMMKRTNLFEMGSIGDYYNWSNKNIWPSFTMLDSHTQDRHMRRANFKFLNNVTSMEGYQAEVASRWMTPITGRPMLYGNLMGKANDNLYGIDIATMGEGPQLSNEKEWMLETHVNESETVKALKDIGDLKTLV</sequence>
<comment type="caution">
    <text evidence="1">The sequence shown here is derived from an EMBL/GenBank/DDBJ whole genome shotgun (WGS) entry which is preliminary data.</text>
</comment>
<name>A0A9D4W401_PEA</name>
<proteinExistence type="predicted"/>
<evidence type="ECO:0000313" key="1">
    <source>
        <dbReference type="EMBL" id="KAI5394548.1"/>
    </source>
</evidence>
<protein>
    <submittedName>
        <fullName evidence="1">Uncharacterized protein</fullName>
    </submittedName>
</protein>